<sequence length="310" mass="34064">MWKRLVLRLVRGAVWWRSFSAVQLGYLLTSSFTLPALIPAAQLLQMSHPFRPAQRSTHGDHRSRAPTPSPDPRTIADCPDFVTVEGPASQITLAAVIQHTYMQRRAALTDTLRAVIGEKRLVFTGLVGLNLLHRYCGDLAPLSLAAKEVLTEVGMPGRVSFYQQPLRFYITPAMNGVPPETRKSFRRHLERAFSWEGEEGLRAAVNRNISTEVATFPPGDPARTEYIRYLTYDSAEAYTEQCSNNTNLDPPGDLTAAALYTGGNFCDLRRGTTVSRQPSSTSEQQPTVAEASRERAQSSGASDAGTGPAL</sequence>
<feature type="compositionally biased region" description="Polar residues" evidence="1">
    <location>
        <begin position="272"/>
        <end position="287"/>
    </location>
</feature>
<accession>A0A9P6W4T9</accession>
<comment type="caution">
    <text evidence="2">The sequence shown here is derived from an EMBL/GenBank/DDBJ whole genome shotgun (WGS) entry which is preliminary data.</text>
</comment>
<feature type="region of interest" description="Disordered" evidence="1">
    <location>
        <begin position="51"/>
        <end position="74"/>
    </location>
</feature>
<dbReference type="OrthoDB" id="10575492at2759"/>
<dbReference type="Proteomes" id="UP000777482">
    <property type="component" value="Unassembled WGS sequence"/>
</dbReference>
<evidence type="ECO:0000313" key="2">
    <source>
        <dbReference type="EMBL" id="KAG0662673.1"/>
    </source>
</evidence>
<organism evidence="2 3">
    <name type="scientific">Rhodotorula mucilaginosa</name>
    <name type="common">Yeast</name>
    <name type="synonym">Rhodotorula rubra</name>
    <dbReference type="NCBI Taxonomy" id="5537"/>
    <lineage>
        <taxon>Eukaryota</taxon>
        <taxon>Fungi</taxon>
        <taxon>Dikarya</taxon>
        <taxon>Basidiomycota</taxon>
        <taxon>Pucciniomycotina</taxon>
        <taxon>Microbotryomycetes</taxon>
        <taxon>Sporidiobolales</taxon>
        <taxon>Sporidiobolaceae</taxon>
        <taxon>Rhodotorula</taxon>
    </lineage>
</organism>
<dbReference type="EMBL" id="PUHQ01000025">
    <property type="protein sequence ID" value="KAG0662673.1"/>
    <property type="molecule type" value="Genomic_DNA"/>
</dbReference>
<name>A0A9P6W4T9_RHOMI</name>
<evidence type="ECO:0000313" key="3">
    <source>
        <dbReference type="Proteomes" id="UP000777482"/>
    </source>
</evidence>
<reference evidence="2 3" key="1">
    <citation type="submission" date="2020-11" db="EMBL/GenBank/DDBJ databases">
        <title>Kefir isolates.</title>
        <authorList>
            <person name="Marcisauskas S."/>
            <person name="Kim Y."/>
            <person name="Blasche S."/>
        </authorList>
    </citation>
    <scope>NUCLEOTIDE SEQUENCE [LARGE SCALE GENOMIC DNA]</scope>
    <source>
        <strain evidence="2 3">KR</strain>
    </source>
</reference>
<proteinExistence type="predicted"/>
<gene>
    <name evidence="2" type="ORF">C6P46_003177</name>
</gene>
<feature type="region of interest" description="Disordered" evidence="1">
    <location>
        <begin position="271"/>
        <end position="310"/>
    </location>
</feature>
<dbReference type="AlphaFoldDB" id="A0A9P6W4T9"/>
<keyword evidence="3" id="KW-1185">Reference proteome</keyword>
<protein>
    <submittedName>
        <fullName evidence="2">Uncharacterized protein</fullName>
    </submittedName>
</protein>
<evidence type="ECO:0000256" key="1">
    <source>
        <dbReference type="SAM" id="MobiDB-lite"/>
    </source>
</evidence>